<dbReference type="InterPro" id="IPR006311">
    <property type="entry name" value="TAT_signal"/>
</dbReference>
<evidence type="ECO:0000313" key="14">
    <source>
        <dbReference type="EMBL" id="PWJ55415.1"/>
    </source>
</evidence>
<proteinExistence type="inferred from homology"/>
<name>A0A316ACE8_9ACTN</name>
<keyword evidence="5" id="KW-0808">Transferase</keyword>
<dbReference type="Proteomes" id="UP000245469">
    <property type="component" value="Unassembled WGS sequence"/>
</dbReference>
<evidence type="ECO:0000256" key="10">
    <source>
        <dbReference type="ARBA" id="ARBA00033171"/>
    </source>
</evidence>
<feature type="chain" id="PRO_5039530273" description="Thiamine pyrimidine synthase" evidence="12">
    <location>
        <begin position="40"/>
        <end position="385"/>
    </location>
</feature>
<comment type="catalytic activity">
    <reaction evidence="11">
        <text>N(6)-(pyridoxal phosphate)-L-lysyl-[4-amino-5-hydroxymethyl-2-methylpyrimidine phosphate synthase] + L-histidyl-[4-amino-5-hydroxymethyl-2-methylpyrimidine phosphate synthase] + 2 Fe(3+) + 4 H2O = L-lysyl-[4-amino-5-hydroxymethyl-2-methylpyrimidine phosphate synthase] + (2S)-2-amino-5-hydroxy-4-oxopentanoyl-[4-amino-5-hydroxymethyl-2-methylpyrimidine phosphate synthase] + 4-amino-2-methyl-5-(phosphooxymethyl)pyrimidine + 3-oxopropanoate + 2 Fe(2+) + 2 H(+)</text>
        <dbReference type="Rhea" id="RHEA:65756"/>
        <dbReference type="Rhea" id="RHEA-COMP:16892"/>
        <dbReference type="Rhea" id="RHEA-COMP:16893"/>
        <dbReference type="Rhea" id="RHEA-COMP:16894"/>
        <dbReference type="Rhea" id="RHEA-COMP:16895"/>
        <dbReference type="ChEBI" id="CHEBI:15377"/>
        <dbReference type="ChEBI" id="CHEBI:15378"/>
        <dbReference type="ChEBI" id="CHEBI:29033"/>
        <dbReference type="ChEBI" id="CHEBI:29034"/>
        <dbReference type="ChEBI" id="CHEBI:29969"/>
        <dbReference type="ChEBI" id="CHEBI:29979"/>
        <dbReference type="ChEBI" id="CHEBI:33190"/>
        <dbReference type="ChEBI" id="CHEBI:58354"/>
        <dbReference type="ChEBI" id="CHEBI:143915"/>
        <dbReference type="ChEBI" id="CHEBI:157692"/>
    </reaction>
    <physiologicalReaction direction="left-to-right" evidence="11">
        <dbReference type="Rhea" id="RHEA:65757"/>
    </physiologicalReaction>
</comment>
<feature type="domain" description="SsuA/THI5-like" evidence="13">
    <location>
        <begin position="73"/>
        <end position="284"/>
    </location>
</feature>
<dbReference type="GO" id="GO:0046872">
    <property type="term" value="F:metal ion binding"/>
    <property type="evidence" value="ECO:0007669"/>
    <property type="project" value="UniProtKB-KW"/>
</dbReference>
<keyword evidence="6" id="KW-0479">Metal-binding</keyword>
<comment type="pathway">
    <text evidence="2">Cofactor biosynthesis; thiamine diphosphate biosynthesis.</text>
</comment>
<comment type="subunit">
    <text evidence="4">Homodimer.</text>
</comment>
<evidence type="ECO:0000256" key="2">
    <source>
        <dbReference type="ARBA" id="ARBA00004948"/>
    </source>
</evidence>
<evidence type="ECO:0000256" key="4">
    <source>
        <dbReference type="ARBA" id="ARBA00011738"/>
    </source>
</evidence>
<dbReference type="InterPro" id="IPR027939">
    <property type="entry name" value="NMT1/THI5"/>
</dbReference>
<protein>
    <recommendedName>
        <fullName evidence="10">Thiamine pyrimidine synthase</fullName>
    </recommendedName>
</protein>
<keyword evidence="9" id="KW-0408">Iron</keyword>
<evidence type="ECO:0000256" key="6">
    <source>
        <dbReference type="ARBA" id="ARBA00022723"/>
    </source>
</evidence>
<dbReference type="AlphaFoldDB" id="A0A316ACE8"/>
<reference evidence="14 15" key="1">
    <citation type="submission" date="2018-03" db="EMBL/GenBank/DDBJ databases">
        <title>Genomic Encyclopedia of Archaeal and Bacterial Type Strains, Phase II (KMG-II): from individual species to whole genera.</title>
        <authorList>
            <person name="Goeker M."/>
        </authorList>
    </citation>
    <scope>NUCLEOTIDE SEQUENCE [LARGE SCALE GENOMIC DNA]</scope>
    <source>
        <strain evidence="14 15">DSM 44889</strain>
    </source>
</reference>
<evidence type="ECO:0000256" key="5">
    <source>
        <dbReference type="ARBA" id="ARBA00022679"/>
    </source>
</evidence>
<accession>A0A316ACE8</accession>
<dbReference type="PANTHER" id="PTHR31528">
    <property type="entry name" value="4-AMINO-5-HYDROXYMETHYL-2-METHYLPYRIMIDINE PHOSPHATE SYNTHASE THI11-RELATED"/>
    <property type="match status" value="1"/>
</dbReference>
<dbReference type="SUPFAM" id="SSF53850">
    <property type="entry name" value="Periplasmic binding protein-like II"/>
    <property type="match status" value="1"/>
</dbReference>
<evidence type="ECO:0000256" key="9">
    <source>
        <dbReference type="ARBA" id="ARBA00023004"/>
    </source>
</evidence>
<evidence type="ECO:0000256" key="1">
    <source>
        <dbReference type="ARBA" id="ARBA00003469"/>
    </source>
</evidence>
<dbReference type="PROSITE" id="PS51318">
    <property type="entry name" value="TAT"/>
    <property type="match status" value="1"/>
</dbReference>
<dbReference type="Pfam" id="PF09084">
    <property type="entry name" value="NMT1"/>
    <property type="match status" value="1"/>
</dbReference>
<keyword evidence="12" id="KW-0732">Signal</keyword>
<dbReference type="GO" id="GO:0016740">
    <property type="term" value="F:transferase activity"/>
    <property type="evidence" value="ECO:0007669"/>
    <property type="project" value="UniProtKB-KW"/>
</dbReference>
<keyword evidence="7" id="KW-0663">Pyridoxal phosphate</keyword>
<dbReference type="GO" id="GO:0009228">
    <property type="term" value="P:thiamine biosynthetic process"/>
    <property type="evidence" value="ECO:0007669"/>
    <property type="project" value="UniProtKB-KW"/>
</dbReference>
<feature type="signal peptide" evidence="12">
    <location>
        <begin position="1"/>
        <end position="39"/>
    </location>
</feature>
<evidence type="ECO:0000256" key="12">
    <source>
        <dbReference type="SAM" id="SignalP"/>
    </source>
</evidence>
<evidence type="ECO:0000256" key="3">
    <source>
        <dbReference type="ARBA" id="ARBA00009406"/>
    </source>
</evidence>
<evidence type="ECO:0000259" key="13">
    <source>
        <dbReference type="Pfam" id="PF09084"/>
    </source>
</evidence>
<keyword evidence="15" id="KW-1185">Reference proteome</keyword>
<dbReference type="InterPro" id="IPR015168">
    <property type="entry name" value="SsuA/THI5"/>
</dbReference>
<evidence type="ECO:0000256" key="11">
    <source>
        <dbReference type="ARBA" id="ARBA00048179"/>
    </source>
</evidence>
<evidence type="ECO:0000256" key="8">
    <source>
        <dbReference type="ARBA" id="ARBA00022977"/>
    </source>
</evidence>
<comment type="function">
    <text evidence="1">Responsible for the formation of the pyrimidine heterocycle in the thiamine biosynthesis pathway. Catalyzes the formation of hydroxymethylpyrimidine phosphate (HMP-P) from histidine and pyridoxal phosphate (PLP). The protein uses PLP and the active site histidine to form HMP-P, generating an inactive enzyme. The enzyme can only undergo a single turnover, which suggests it is a suicide enzyme.</text>
</comment>
<dbReference type="PANTHER" id="PTHR31528:SF1">
    <property type="entry name" value="4-AMINO-5-HYDROXYMETHYL-2-METHYLPYRIMIDINE PHOSPHATE SYNTHASE THI11-RELATED"/>
    <property type="match status" value="1"/>
</dbReference>
<dbReference type="Gene3D" id="3.40.190.10">
    <property type="entry name" value="Periplasmic binding protein-like II"/>
    <property type="match status" value="2"/>
</dbReference>
<keyword evidence="8" id="KW-0784">Thiamine biosynthesis</keyword>
<gene>
    <name evidence="14" type="ORF">BXY45_10385</name>
</gene>
<sequence>MPSIDPHHQQLVRNALARRSFLRMAGLAGLGVAGASALAACGGSSDEAPSSGGTSGGAANYGELAIQLSWIKNIEFAGEYFADSKGYFKDAGFSSVNLIAGGAAGTSAEAAVTTGKALVGLSAPTLTAPAINEGAPLKIIGATFQKNAFCIVSLASNPIADPAAMKGKKIGVQSGGNEQIFSGLLKANNIDPSSLTIVPVQYDPTVVTTGEVDGFMAYVTNEPILLKGKGFDTVEFLFADHGLPLVTETFTVAQETIEKDRDKLKAFLKAEILGWTDALNNPAEGAKLAVETYGKDLNLNLEEQIEEINAQATLIVSEDTVKNGLFTMTDELIDINIKSLETAGTSITAEKLFDLSLLKEVYSEDPSLITGPTLTPEAASAAATS</sequence>
<organism evidence="14 15">
    <name type="scientific">Quadrisphaera granulorum</name>
    <dbReference type="NCBI Taxonomy" id="317664"/>
    <lineage>
        <taxon>Bacteria</taxon>
        <taxon>Bacillati</taxon>
        <taxon>Actinomycetota</taxon>
        <taxon>Actinomycetes</taxon>
        <taxon>Kineosporiales</taxon>
        <taxon>Kineosporiaceae</taxon>
        <taxon>Quadrisphaera</taxon>
    </lineage>
</organism>
<evidence type="ECO:0000313" key="15">
    <source>
        <dbReference type="Proteomes" id="UP000245469"/>
    </source>
</evidence>
<comment type="caution">
    <text evidence="14">The sequence shown here is derived from an EMBL/GenBank/DDBJ whole genome shotgun (WGS) entry which is preliminary data.</text>
</comment>
<evidence type="ECO:0000256" key="7">
    <source>
        <dbReference type="ARBA" id="ARBA00022898"/>
    </source>
</evidence>
<comment type="similarity">
    <text evidence="3">Belongs to the NMT1/THI5 family.</text>
</comment>
<dbReference type="EMBL" id="QGDQ01000003">
    <property type="protein sequence ID" value="PWJ55415.1"/>
    <property type="molecule type" value="Genomic_DNA"/>
</dbReference>